<evidence type="ECO:0000313" key="2">
    <source>
        <dbReference type="Proteomes" id="UP000076738"/>
    </source>
</evidence>
<keyword evidence="2" id="KW-1185">Reference proteome</keyword>
<dbReference type="STRING" id="1330018.A0A167FZG5"/>
<dbReference type="EMBL" id="KV417355">
    <property type="protein sequence ID" value="KZO90011.1"/>
    <property type="molecule type" value="Genomic_DNA"/>
</dbReference>
<protein>
    <submittedName>
        <fullName evidence="1">Uncharacterized protein</fullName>
    </submittedName>
</protein>
<organism evidence="1 2">
    <name type="scientific">Calocera viscosa (strain TUFC12733)</name>
    <dbReference type="NCBI Taxonomy" id="1330018"/>
    <lineage>
        <taxon>Eukaryota</taxon>
        <taxon>Fungi</taxon>
        <taxon>Dikarya</taxon>
        <taxon>Basidiomycota</taxon>
        <taxon>Agaricomycotina</taxon>
        <taxon>Dacrymycetes</taxon>
        <taxon>Dacrymycetales</taxon>
        <taxon>Dacrymycetaceae</taxon>
        <taxon>Calocera</taxon>
    </lineage>
</organism>
<dbReference type="AlphaFoldDB" id="A0A167FZG5"/>
<evidence type="ECO:0000313" key="1">
    <source>
        <dbReference type="EMBL" id="KZO90011.1"/>
    </source>
</evidence>
<dbReference type="Proteomes" id="UP000076738">
    <property type="component" value="Unassembled WGS sequence"/>
</dbReference>
<dbReference type="SUPFAM" id="SSF48366">
    <property type="entry name" value="Ras GEF"/>
    <property type="match status" value="1"/>
</dbReference>
<gene>
    <name evidence="1" type="ORF">CALVIDRAFT_603246</name>
</gene>
<reference evidence="1 2" key="1">
    <citation type="journal article" date="2016" name="Mol. Biol. Evol.">
        <title>Comparative Genomics of Early-Diverging Mushroom-Forming Fungi Provides Insights into the Origins of Lignocellulose Decay Capabilities.</title>
        <authorList>
            <person name="Nagy L.G."/>
            <person name="Riley R."/>
            <person name="Tritt A."/>
            <person name="Adam C."/>
            <person name="Daum C."/>
            <person name="Floudas D."/>
            <person name="Sun H."/>
            <person name="Yadav J.S."/>
            <person name="Pangilinan J."/>
            <person name="Larsson K.H."/>
            <person name="Matsuura K."/>
            <person name="Barry K."/>
            <person name="Labutti K."/>
            <person name="Kuo R."/>
            <person name="Ohm R.A."/>
            <person name="Bhattacharya S.S."/>
            <person name="Shirouzu T."/>
            <person name="Yoshinaga Y."/>
            <person name="Martin F.M."/>
            <person name="Grigoriev I.V."/>
            <person name="Hibbett D.S."/>
        </authorList>
    </citation>
    <scope>NUCLEOTIDE SEQUENCE [LARGE SCALE GENOMIC DNA]</scope>
    <source>
        <strain evidence="1 2">TUFC12733</strain>
    </source>
</reference>
<name>A0A167FZG5_CALVF</name>
<sequence length="187" mass="21745">MRTNNLLDMSKDVQVVGDHEQELWVEKKEDDAESSKTLTYMYATLEALCERIFFTDDVRTRSHNPVLFLLDILQVHDGRICTPRWKKFWDSSEDLKINENIRMRGKLRLAHLILASVINFSQDFSNEISYHSFRTTLTLTGKEDHTIYHATQLKIFIGKMDGSEDLIGPGHNERLIRMKSPGTRTTD</sequence>
<accession>A0A167FZG5</accession>
<dbReference type="InterPro" id="IPR023578">
    <property type="entry name" value="Ras_GEF_dom_sf"/>
</dbReference>
<proteinExistence type="predicted"/>